<dbReference type="InterPro" id="IPR036735">
    <property type="entry name" value="NGN_dom_sf"/>
</dbReference>
<comment type="function">
    <text evidence="7 9">The SPT4-SPT5 complex mediates both activation and inhibition of transcription elongation, and plays a role in pre-mRNA processing. This complex seems to be important for the stability of the RNA polymerase II elongation machinery on the chromatin template but not for the inherent ability of this machinery to translocate down the gene.</text>
</comment>
<dbReference type="Pfam" id="PF23042">
    <property type="entry name" value="KOW1_SPT5"/>
    <property type="match status" value="1"/>
</dbReference>
<dbReference type="EMBL" id="JAACJJ010000015">
    <property type="protein sequence ID" value="KAF5325062.1"/>
    <property type="molecule type" value="Genomic_DNA"/>
</dbReference>
<evidence type="ECO:0000259" key="12">
    <source>
        <dbReference type="SMART" id="SM00739"/>
    </source>
</evidence>
<evidence type="ECO:0000256" key="10">
    <source>
        <dbReference type="SAM" id="MobiDB-lite"/>
    </source>
</evidence>
<dbReference type="InterPro" id="IPR008991">
    <property type="entry name" value="Translation_prot_SH3-like_sf"/>
</dbReference>
<evidence type="ECO:0000256" key="4">
    <source>
        <dbReference type="ARBA" id="ARBA00022664"/>
    </source>
</evidence>
<dbReference type="PANTHER" id="PTHR11125">
    <property type="entry name" value="SUPPRESSOR OF TY 5"/>
    <property type="match status" value="1"/>
</dbReference>
<dbReference type="PIRSF" id="PIRSF036945">
    <property type="entry name" value="Spt5"/>
    <property type="match status" value="1"/>
</dbReference>
<dbReference type="InterPro" id="IPR039385">
    <property type="entry name" value="NGN_Euk"/>
</dbReference>
<dbReference type="Gene3D" id="3.30.70.940">
    <property type="entry name" value="NusG, N-terminal domain"/>
    <property type="match status" value="1"/>
</dbReference>
<dbReference type="GO" id="GO:0003729">
    <property type="term" value="F:mRNA binding"/>
    <property type="evidence" value="ECO:0007669"/>
    <property type="project" value="TreeGrafter"/>
</dbReference>
<gene>
    <name evidence="13" type="ORF">D9619_009896</name>
</gene>
<protein>
    <recommendedName>
        <fullName evidence="3 9">Transcription elongation factor SPT5</fullName>
    </recommendedName>
</protein>
<evidence type="ECO:0000256" key="5">
    <source>
        <dbReference type="ARBA" id="ARBA00023163"/>
    </source>
</evidence>
<evidence type="ECO:0000313" key="14">
    <source>
        <dbReference type="Proteomes" id="UP000567179"/>
    </source>
</evidence>
<evidence type="ECO:0000256" key="2">
    <source>
        <dbReference type="ARBA" id="ARBA00006956"/>
    </source>
</evidence>
<keyword evidence="6 9" id="KW-0539">Nucleus</keyword>
<dbReference type="CDD" id="cd06081">
    <property type="entry name" value="KOW_Spt5_1"/>
    <property type="match status" value="1"/>
</dbReference>
<dbReference type="Pfam" id="PF23037">
    <property type="entry name" value="KOWx_SPT5"/>
    <property type="match status" value="1"/>
</dbReference>
<dbReference type="InterPro" id="IPR041973">
    <property type="entry name" value="KOW_Spt5_1"/>
</dbReference>
<dbReference type="Pfam" id="PF23291">
    <property type="entry name" value="KOW4_SPT5"/>
    <property type="match status" value="1"/>
</dbReference>
<evidence type="ECO:0000256" key="9">
    <source>
        <dbReference type="PIRNR" id="PIRNR036945"/>
    </source>
</evidence>
<feature type="domain" description="KOW" evidence="12">
    <location>
        <begin position="1091"/>
        <end position="1117"/>
    </location>
</feature>
<feature type="domain" description="NusG-like N-terminal" evidence="11">
    <location>
        <begin position="189"/>
        <end position="279"/>
    </location>
</feature>
<dbReference type="FunFam" id="2.30.30.30:FF:000029">
    <property type="entry name" value="Transcription elongation factor SPT5"/>
    <property type="match status" value="1"/>
</dbReference>
<feature type="compositionally biased region" description="Acidic residues" evidence="10">
    <location>
        <begin position="45"/>
        <end position="73"/>
    </location>
</feature>
<dbReference type="InterPro" id="IPR014722">
    <property type="entry name" value="Rib_uL2_dom2"/>
</dbReference>
<dbReference type="GO" id="GO:0032044">
    <property type="term" value="C:DSIF complex"/>
    <property type="evidence" value="ECO:0007669"/>
    <property type="project" value="TreeGrafter"/>
</dbReference>
<evidence type="ECO:0000256" key="6">
    <source>
        <dbReference type="ARBA" id="ARBA00023242"/>
    </source>
</evidence>
<comment type="similarity">
    <text evidence="2 9">Belongs to the SPT5 family.</text>
</comment>
<keyword evidence="14" id="KW-1185">Reference proteome</keyword>
<dbReference type="SUPFAM" id="SSF50104">
    <property type="entry name" value="Translation proteins SH3-like domain"/>
    <property type="match status" value="1"/>
</dbReference>
<evidence type="ECO:0000256" key="7">
    <source>
        <dbReference type="ARBA" id="ARBA00024691"/>
    </source>
</evidence>
<dbReference type="Pfam" id="PF03439">
    <property type="entry name" value="Spt5-NGN"/>
    <property type="match status" value="1"/>
</dbReference>
<reference evidence="13 14" key="1">
    <citation type="journal article" date="2020" name="ISME J.">
        <title>Uncovering the hidden diversity of litter-decomposition mechanisms in mushroom-forming fungi.</title>
        <authorList>
            <person name="Floudas D."/>
            <person name="Bentzer J."/>
            <person name="Ahren D."/>
            <person name="Johansson T."/>
            <person name="Persson P."/>
            <person name="Tunlid A."/>
        </authorList>
    </citation>
    <scope>NUCLEOTIDE SEQUENCE [LARGE SCALE GENOMIC DNA]</scope>
    <source>
        <strain evidence="13 14">CBS 101986</strain>
    </source>
</reference>
<dbReference type="CDD" id="cd06084">
    <property type="entry name" value="KOW_Spt5_4"/>
    <property type="match status" value="1"/>
</dbReference>
<dbReference type="InterPro" id="IPR041975">
    <property type="entry name" value="KOW_Spt5_2"/>
</dbReference>
<dbReference type="InterPro" id="IPR041976">
    <property type="entry name" value="KOW_Spt5_3"/>
</dbReference>
<feature type="domain" description="KOW" evidence="12">
    <location>
        <begin position="617"/>
        <end position="642"/>
    </location>
</feature>
<feature type="region of interest" description="Disordered" evidence="10">
    <location>
        <begin position="1"/>
        <end position="118"/>
    </location>
</feature>
<dbReference type="CDD" id="cd09888">
    <property type="entry name" value="NGN_Euk"/>
    <property type="match status" value="1"/>
</dbReference>
<keyword evidence="4" id="KW-0507">mRNA processing</keyword>
<dbReference type="InterPro" id="IPR057936">
    <property type="entry name" value="KOWx_Spt5"/>
</dbReference>
<comment type="caution">
    <text evidence="13">The sequence shown here is derived from an EMBL/GenBank/DDBJ whole genome shotgun (WGS) entry which is preliminary data.</text>
</comment>
<dbReference type="PANTHER" id="PTHR11125:SF7">
    <property type="entry name" value="TRANSCRIPTION ELONGATION FACTOR SPT5"/>
    <property type="match status" value="1"/>
</dbReference>
<keyword evidence="5 9" id="KW-0804">Transcription</keyword>
<feature type="region of interest" description="Disordered" evidence="10">
    <location>
        <begin position="766"/>
        <end position="994"/>
    </location>
</feature>
<evidence type="ECO:0000256" key="8">
    <source>
        <dbReference type="ARBA" id="ARBA00025870"/>
    </source>
</evidence>
<dbReference type="AlphaFoldDB" id="A0A8H5F694"/>
<evidence type="ECO:0000259" key="11">
    <source>
        <dbReference type="SMART" id="SM00738"/>
    </source>
</evidence>
<feature type="compositionally biased region" description="Polar residues" evidence="10">
    <location>
        <begin position="900"/>
        <end position="909"/>
    </location>
</feature>
<dbReference type="OrthoDB" id="28901at2759"/>
<dbReference type="CDD" id="cd06085">
    <property type="entry name" value="KOW_Spt5_5"/>
    <property type="match status" value="1"/>
</dbReference>
<dbReference type="CDD" id="cd06082">
    <property type="entry name" value="KOW_Spt5_2"/>
    <property type="match status" value="1"/>
</dbReference>
<dbReference type="Proteomes" id="UP000567179">
    <property type="component" value="Unassembled WGS sequence"/>
</dbReference>
<dbReference type="Pfam" id="PF11942">
    <property type="entry name" value="Spt5_N"/>
    <property type="match status" value="1"/>
</dbReference>
<dbReference type="CDD" id="cd06083">
    <property type="entry name" value="KOW_Spt5_3"/>
    <property type="match status" value="1"/>
</dbReference>
<dbReference type="InterPro" id="IPR005100">
    <property type="entry name" value="NGN-domain"/>
</dbReference>
<feature type="domain" description="KOW" evidence="12">
    <location>
        <begin position="284"/>
        <end position="311"/>
    </location>
</feature>
<dbReference type="GO" id="GO:0006397">
    <property type="term" value="P:mRNA processing"/>
    <property type="evidence" value="ECO:0007669"/>
    <property type="project" value="UniProtKB-KW"/>
</dbReference>
<feature type="compositionally biased region" description="Acidic residues" evidence="10">
    <location>
        <begin position="1"/>
        <end position="27"/>
    </location>
</feature>
<dbReference type="InterPro" id="IPR022581">
    <property type="entry name" value="Spt5_N"/>
</dbReference>
<comment type="subunit">
    <text evidence="8">Component of the SPT4-SPT5 complex. Interacts with RNA polymerase II.</text>
</comment>
<comment type="subcellular location">
    <subcellularLocation>
        <location evidence="1 9">Nucleus</location>
    </subcellularLocation>
</comment>
<dbReference type="InterPro" id="IPR005824">
    <property type="entry name" value="KOW"/>
</dbReference>
<organism evidence="13 14">
    <name type="scientific">Psilocybe cf. subviscida</name>
    <dbReference type="NCBI Taxonomy" id="2480587"/>
    <lineage>
        <taxon>Eukaryota</taxon>
        <taxon>Fungi</taxon>
        <taxon>Dikarya</taxon>
        <taxon>Basidiomycota</taxon>
        <taxon>Agaricomycotina</taxon>
        <taxon>Agaricomycetes</taxon>
        <taxon>Agaricomycetidae</taxon>
        <taxon>Agaricales</taxon>
        <taxon>Agaricineae</taxon>
        <taxon>Strophariaceae</taxon>
        <taxon>Psilocybe</taxon>
    </lineage>
</organism>
<evidence type="ECO:0000256" key="3">
    <source>
        <dbReference type="ARBA" id="ARBA00020181"/>
    </source>
</evidence>
<feature type="compositionally biased region" description="Polar residues" evidence="10">
    <location>
        <begin position="865"/>
        <end position="877"/>
    </location>
</feature>
<feature type="compositionally biased region" description="Basic residues" evidence="10">
    <location>
        <begin position="77"/>
        <end position="91"/>
    </location>
</feature>
<feature type="domain" description="KOW" evidence="12">
    <location>
        <begin position="708"/>
        <end position="735"/>
    </location>
</feature>
<dbReference type="FunFam" id="2.30.30.30:FF:000018">
    <property type="entry name" value="Transcription elongation factor SPT5"/>
    <property type="match status" value="1"/>
</dbReference>
<sequence length="1149" mass="125447">MSDDEEQMYQDDEGGEIAQEMEEDDHGEENVPRPSKKHSRKAQNEEEGDEQDDDDEEDDEEEDEDDEEEEEEENHGRKAKKRAKHRHKRLGASRFLDIEAEVSDEDEEEEEEEEYGQDAFITNADDIDDDLTRRNHALLDSARHFEEEDNRSPEEIAKAVARRHRDRAAPYTGDMNEIPQRLLMPSVHDASLWQVRVKPGRERDIVFSLMRKAIDVEYTARPLAIMSAFQRDSLPGMIYVEARSAKHVQESINGLVGVYPSRGIQLVPIEEMASLLQIKRQETTLTPGTWVRIRRGKYQGDLAQVMDLTENGEDVGLRLVPRIDMNPRDDASLDPNSKKRKKVGAAAGTVRPSQRLFNYEEILKVYGRKNVTKRGTAYVFQNETYKEGFLEKDFKSSALMSDDVNPTLDEITQFTRRQDGGDDNIVNLSVIAEASRKAAIAVLQPGDHIEVFEGEQSGVHGIVDEIAGDVVTITAKGLDLDGQKMEMPARSVRKRFKPGDHVKVMAGQNADETGLVVSVSDNVVTFVSDMSMQEISVFSKDLREAAEVGSGTNIVGNYELYDLVQLDAQTVGVIFKTERDSFRVLDQNGQVRLVQPHQISMRRDSAKAVATDSEGHEIRINDNMKEVDGEGRKGRVLHTHQSFFGFLHNRDIVENNGVFVTRTRSLTSLAPKSGIVKITADLSKMNPSMVAPTGGMVGSGNMGRGPRDQHIGTTVTVVKGPHKGYVGTIKDTNGSLARVELRTGNKVITIDKEKLYRRLPDGRLEELDRKMAPSGQRNSNPYQGGTGFAGQISYSGPPQGAASGGRTPFNSGRTPNPYAPNSQTPAWNASSRTPAWNAGSRTPAWNASSGSPNPYAANAEGSRTPAWNVSSRSSNPYATGANAGATTGTGWGGATPGRPANTNTGWQTPGRSSGASGSSSWQASAGWASPGRPASWDTSPARPTTTSWDSQQWSAPTPAAAAATPAAHLAPTPGYSAPTPAANGRTPAAWGSGDIATPGGMIGSYVPERETEELDENWLTDSAFQYHLARIRVVVQGTKTDRYLDGAFEGLQAHVVAGASVPDGYEATVLLRFETGEERSMLAKYVQPVQPQKTGDEVLVLGGVHKGQALVVREQPDDNVVVSSKSNPTDVSGVPIAFTTTLWPDSSAA</sequence>
<feature type="compositionally biased region" description="Acidic residues" evidence="10">
    <location>
        <begin position="98"/>
        <end position="116"/>
    </location>
</feature>
<feature type="region of interest" description="Disordered" evidence="10">
    <location>
        <begin position="326"/>
        <end position="345"/>
    </location>
</feature>
<dbReference type="InterPro" id="IPR041977">
    <property type="entry name" value="KOW_Spt5_4"/>
</dbReference>
<dbReference type="InterPro" id="IPR039659">
    <property type="entry name" value="SPT5"/>
</dbReference>
<feature type="compositionally biased region" description="Low complexity" evidence="10">
    <location>
        <begin position="910"/>
        <end position="929"/>
    </location>
</feature>
<dbReference type="SMART" id="SM00739">
    <property type="entry name" value="KOW"/>
    <property type="match status" value="6"/>
</dbReference>
<dbReference type="Gene3D" id="2.30.30.30">
    <property type="match status" value="3"/>
</dbReference>
<dbReference type="Pfam" id="PF12815">
    <property type="entry name" value="CTD"/>
    <property type="match status" value="1"/>
</dbReference>
<feature type="domain" description="KOW" evidence="12">
    <location>
        <begin position="495"/>
        <end position="522"/>
    </location>
</feature>
<feature type="compositionally biased region" description="Low complexity" evidence="10">
    <location>
        <begin position="955"/>
        <end position="973"/>
    </location>
</feature>
<dbReference type="Pfam" id="PF23290">
    <property type="entry name" value="KOW5_SPT5"/>
    <property type="match status" value="1"/>
</dbReference>
<dbReference type="Pfam" id="PF00467">
    <property type="entry name" value="KOW"/>
    <property type="match status" value="1"/>
</dbReference>
<dbReference type="InterPro" id="IPR006645">
    <property type="entry name" value="NGN-like_dom"/>
</dbReference>
<feature type="domain" description="KOW" evidence="12">
    <location>
        <begin position="442"/>
        <end position="469"/>
    </location>
</feature>
<dbReference type="FunFam" id="3.30.70.940:FF:000005">
    <property type="entry name" value="Transcription elongation factor SPT5"/>
    <property type="match status" value="1"/>
</dbReference>
<dbReference type="GO" id="GO:0006368">
    <property type="term" value="P:transcription elongation by RNA polymerase II"/>
    <property type="evidence" value="ECO:0007669"/>
    <property type="project" value="TreeGrafter"/>
</dbReference>
<dbReference type="GO" id="GO:0032784">
    <property type="term" value="P:regulation of DNA-templated transcription elongation"/>
    <property type="evidence" value="ECO:0007669"/>
    <property type="project" value="InterPro"/>
</dbReference>
<dbReference type="GO" id="GO:0006357">
    <property type="term" value="P:regulation of transcription by RNA polymerase II"/>
    <property type="evidence" value="ECO:0007669"/>
    <property type="project" value="InterPro"/>
</dbReference>
<evidence type="ECO:0000313" key="13">
    <source>
        <dbReference type="EMBL" id="KAF5325062.1"/>
    </source>
</evidence>
<proteinExistence type="inferred from homology"/>
<dbReference type="InterPro" id="IPR017071">
    <property type="entry name" value="TF_Spt5_eukaryote"/>
</dbReference>
<name>A0A8H5F694_9AGAR</name>
<dbReference type="SMART" id="SM00738">
    <property type="entry name" value="NGN"/>
    <property type="match status" value="1"/>
</dbReference>
<feature type="compositionally biased region" description="Polar residues" evidence="10">
    <location>
        <begin position="936"/>
        <end position="954"/>
    </location>
</feature>
<dbReference type="GO" id="GO:0000785">
    <property type="term" value="C:chromatin"/>
    <property type="evidence" value="ECO:0007669"/>
    <property type="project" value="UniProtKB-ARBA"/>
</dbReference>
<evidence type="ECO:0000256" key="1">
    <source>
        <dbReference type="ARBA" id="ARBA00004123"/>
    </source>
</evidence>
<dbReference type="InterPro" id="IPR041978">
    <property type="entry name" value="KOW_Spt5_5"/>
</dbReference>
<accession>A0A8H5F694</accession>
<dbReference type="Pfam" id="PF23284">
    <property type="entry name" value="KOW2_Spt5"/>
    <property type="match status" value="1"/>
</dbReference>
<feature type="compositionally biased region" description="Polar residues" evidence="10">
    <location>
        <begin position="808"/>
        <end position="852"/>
    </location>
</feature>